<evidence type="ECO:0000259" key="3">
    <source>
        <dbReference type="PROSITE" id="PS50075"/>
    </source>
</evidence>
<sequence>MLNQVPSKHEIQALIEQHIRQILEEKVAHDSKLPEIGLESRLGAELGLSSLDLAQLVATLEMRLKADPFQELVPITSVRTVADLCGAYEKFFSGDTSDQGQMDALLESKRRAEARRNNSRS</sequence>
<dbReference type="EMBL" id="JAQNDM010000002">
    <property type="protein sequence ID" value="MDC0708035.1"/>
    <property type="molecule type" value="Genomic_DNA"/>
</dbReference>
<dbReference type="RefSeq" id="WP_272135478.1">
    <property type="nucleotide sequence ID" value="NZ_JAQNDM010000002.1"/>
</dbReference>
<keyword evidence="2" id="KW-0597">Phosphoprotein</keyword>
<gene>
    <name evidence="4" type="ORF">POL68_06090</name>
</gene>
<comment type="caution">
    <text evidence="4">The sequence shown here is derived from an EMBL/GenBank/DDBJ whole genome shotgun (WGS) entry which is preliminary data.</text>
</comment>
<protein>
    <recommendedName>
        <fullName evidence="3">Carrier domain-containing protein</fullName>
    </recommendedName>
</protein>
<evidence type="ECO:0000256" key="2">
    <source>
        <dbReference type="ARBA" id="ARBA00022553"/>
    </source>
</evidence>
<dbReference type="PROSITE" id="PS50075">
    <property type="entry name" value="CARRIER"/>
    <property type="match status" value="1"/>
</dbReference>
<dbReference type="Proteomes" id="UP001221838">
    <property type="component" value="Unassembled WGS sequence"/>
</dbReference>
<evidence type="ECO:0000313" key="4">
    <source>
        <dbReference type="EMBL" id="MDC0708035.1"/>
    </source>
</evidence>
<evidence type="ECO:0000313" key="5">
    <source>
        <dbReference type="Proteomes" id="UP001221838"/>
    </source>
</evidence>
<dbReference type="Gene3D" id="1.10.1200.10">
    <property type="entry name" value="ACP-like"/>
    <property type="match status" value="1"/>
</dbReference>
<dbReference type="InterPro" id="IPR006162">
    <property type="entry name" value="Ppantetheine_attach_site"/>
</dbReference>
<accession>A0ABT5D4M2</accession>
<dbReference type="InterPro" id="IPR036736">
    <property type="entry name" value="ACP-like_sf"/>
</dbReference>
<keyword evidence="5" id="KW-1185">Reference proteome</keyword>
<dbReference type="InterPro" id="IPR009081">
    <property type="entry name" value="PP-bd_ACP"/>
</dbReference>
<keyword evidence="1" id="KW-0596">Phosphopantetheine</keyword>
<dbReference type="PROSITE" id="PS00012">
    <property type="entry name" value="PHOSPHOPANTETHEINE"/>
    <property type="match status" value="1"/>
</dbReference>
<reference evidence="4 5" key="1">
    <citation type="submission" date="2022-11" db="EMBL/GenBank/DDBJ databases">
        <title>Minimal conservation of predation-associated metabolite biosynthetic gene clusters underscores biosynthetic potential of Myxococcota including descriptions for ten novel species: Archangium lansinium sp. nov., Myxococcus landrumus sp. nov., Nannocystis bai.</title>
        <authorList>
            <person name="Ahearne A."/>
            <person name="Stevens C."/>
            <person name="Dowd S."/>
        </authorList>
    </citation>
    <scope>NUCLEOTIDE SEQUENCE [LARGE SCALE GENOMIC DNA]</scope>
    <source>
        <strain evidence="4 5">NCWAL01</strain>
    </source>
</reference>
<feature type="domain" description="Carrier" evidence="3">
    <location>
        <begin position="13"/>
        <end position="92"/>
    </location>
</feature>
<evidence type="ECO:0000256" key="1">
    <source>
        <dbReference type="ARBA" id="ARBA00022450"/>
    </source>
</evidence>
<organism evidence="4 5">
    <name type="scientific">Stigmatella ashevillensis</name>
    <dbReference type="NCBI Taxonomy" id="2995309"/>
    <lineage>
        <taxon>Bacteria</taxon>
        <taxon>Pseudomonadati</taxon>
        <taxon>Myxococcota</taxon>
        <taxon>Myxococcia</taxon>
        <taxon>Myxococcales</taxon>
        <taxon>Cystobacterineae</taxon>
        <taxon>Archangiaceae</taxon>
        <taxon>Stigmatella</taxon>
    </lineage>
</organism>
<name>A0ABT5D4M2_9BACT</name>
<dbReference type="SUPFAM" id="SSF47336">
    <property type="entry name" value="ACP-like"/>
    <property type="match status" value="1"/>
</dbReference>
<proteinExistence type="predicted"/>